<feature type="domain" description="Large ribosomal subunit protein uL11 N-terminal" evidence="12">
    <location>
        <begin position="9"/>
        <end position="67"/>
    </location>
</feature>
<dbReference type="CDD" id="cd00349">
    <property type="entry name" value="Ribosomal_L11"/>
    <property type="match status" value="1"/>
</dbReference>
<name>A0A8I1GBP4_9HYPH</name>
<dbReference type="Pfam" id="PF00298">
    <property type="entry name" value="Ribosomal_L11"/>
    <property type="match status" value="1"/>
</dbReference>
<evidence type="ECO:0000313" key="13">
    <source>
        <dbReference type="EMBL" id="MBJ7542029.1"/>
    </source>
</evidence>
<dbReference type="GO" id="GO:0070180">
    <property type="term" value="F:large ribosomal subunit rRNA binding"/>
    <property type="evidence" value="ECO:0007669"/>
    <property type="project" value="UniProtKB-UniRule"/>
</dbReference>
<keyword evidence="5 8" id="KW-0689">Ribosomal protein</keyword>
<evidence type="ECO:0000259" key="11">
    <source>
        <dbReference type="Pfam" id="PF00298"/>
    </source>
</evidence>
<keyword evidence="6 8" id="KW-0687">Ribonucleoprotein</keyword>
<reference evidence="13 14" key="1">
    <citation type="submission" date="2020-12" db="EMBL/GenBank/DDBJ databases">
        <title>Revised draft genomes of Rhodomicrobium vannielii ATCC 17100 and Rhodomicrobium udaipurense JA643.</title>
        <authorList>
            <person name="Conners E.M."/>
            <person name="Davenport E.J."/>
            <person name="Bose A."/>
        </authorList>
    </citation>
    <scope>NUCLEOTIDE SEQUENCE [LARGE SCALE GENOMIC DNA]</scope>
    <source>
        <strain evidence="13 14">JA643</strain>
    </source>
</reference>
<gene>
    <name evidence="8 13" type="primary">rplK</name>
    <name evidence="13" type="ORF">JDN41_00465</name>
</gene>
<dbReference type="PROSITE" id="PS00359">
    <property type="entry name" value="RIBOSOMAL_L11"/>
    <property type="match status" value="1"/>
</dbReference>
<dbReference type="Proteomes" id="UP000623250">
    <property type="component" value="Unassembled WGS sequence"/>
</dbReference>
<comment type="similarity">
    <text evidence="1 8 9">Belongs to the universal ribosomal protein uL11 family.</text>
</comment>
<keyword evidence="3 8" id="KW-0699">rRNA-binding</keyword>
<dbReference type="FunFam" id="3.30.1550.10:FF:000001">
    <property type="entry name" value="50S ribosomal protein L11"/>
    <property type="match status" value="1"/>
</dbReference>
<dbReference type="HAMAP" id="MF_00736">
    <property type="entry name" value="Ribosomal_uL11"/>
    <property type="match status" value="1"/>
</dbReference>
<dbReference type="InterPro" id="IPR006519">
    <property type="entry name" value="Ribosomal_uL11_bac-typ"/>
</dbReference>
<dbReference type="Gene3D" id="1.10.10.250">
    <property type="entry name" value="Ribosomal protein L11, C-terminal domain"/>
    <property type="match status" value="1"/>
</dbReference>
<dbReference type="Gene3D" id="3.30.1550.10">
    <property type="entry name" value="Ribosomal protein L11/L12, N-terminal domain"/>
    <property type="match status" value="1"/>
</dbReference>
<evidence type="ECO:0000256" key="9">
    <source>
        <dbReference type="RuleBase" id="RU003978"/>
    </source>
</evidence>
<evidence type="ECO:0000259" key="12">
    <source>
        <dbReference type="Pfam" id="PF03946"/>
    </source>
</evidence>
<dbReference type="AlphaFoldDB" id="A0A8I1GBP4"/>
<feature type="domain" description="Large ribosomal subunit protein uL11 C-terminal" evidence="11">
    <location>
        <begin position="72"/>
        <end position="140"/>
    </location>
</feature>
<evidence type="ECO:0000256" key="4">
    <source>
        <dbReference type="ARBA" id="ARBA00022884"/>
    </source>
</evidence>
<dbReference type="SUPFAM" id="SSF46906">
    <property type="entry name" value="Ribosomal protein L11, C-terminal domain"/>
    <property type="match status" value="1"/>
</dbReference>
<dbReference type="RefSeq" id="WP_037238190.1">
    <property type="nucleotide sequence ID" value="NZ_JAEMUK010000002.1"/>
</dbReference>
<dbReference type="PANTHER" id="PTHR11661">
    <property type="entry name" value="60S RIBOSOMAL PROTEIN L12"/>
    <property type="match status" value="1"/>
</dbReference>
<dbReference type="InterPro" id="IPR036769">
    <property type="entry name" value="Ribosomal_uL11_C_sf"/>
</dbReference>
<evidence type="ECO:0000256" key="6">
    <source>
        <dbReference type="ARBA" id="ARBA00023274"/>
    </source>
</evidence>
<dbReference type="InterPro" id="IPR020784">
    <property type="entry name" value="Ribosomal_uL11_N"/>
</dbReference>
<dbReference type="GO" id="GO:0006412">
    <property type="term" value="P:translation"/>
    <property type="evidence" value="ECO:0007669"/>
    <property type="project" value="UniProtKB-UniRule"/>
</dbReference>
<evidence type="ECO:0000256" key="5">
    <source>
        <dbReference type="ARBA" id="ARBA00022980"/>
    </source>
</evidence>
<dbReference type="InterPro" id="IPR036796">
    <property type="entry name" value="Ribosomal_uL11_N_sf"/>
</dbReference>
<sequence length="142" mass="14972">MAKKIIGYIKLQVPAGAANPSPPIGPALGQRGLNIMMFCKEFNAVTKEMEPGSPVPVVITYYGDKSFSFAMKTPPASHFLKKAAGIKSGSKTPGQTDAGTVTMAQVREIAEKKMKDLNATSIDQAAKIIAGSARSMGLTVKE</sequence>
<evidence type="ECO:0000256" key="1">
    <source>
        <dbReference type="ARBA" id="ARBA00010537"/>
    </source>
</evidence>
<dbReference type="PANTHER" id="PTHR11661:SF1">
    <property type="entry name" value="LARGE RIBOSOMAL SUBUNIT PROTEIN UL11M"/>
    <property type="match status" value="1"/>
</dbReference>
<dbReference type="EMBL" id="JAEMUK010000002">
    <property type="protein sequence ID" value="MBJ7542029.1"/>
    <property type="molecule type" value="Genomic_DNA"/>
</dbReference>
<dbReference type="GO" id="GO:0003735">
    <property type="term" value="F:structural constituent of ribosome"/>
    <property type="evidence" value="ECO:0007669"/>
    <property type="project" value="InterPro"/>
</dbReference>
<evidence type="ECO:0000256" key="8">
    <source>
        <dbReference type="HAMAP-Rule" id="MF_00736"/>
    </source>
</evidence>
<evidence type="ECO:0000256" key="7">
    <source>
        <dbReference type="ARBA" id="ARBA00062905"/>
    </source>
</evidence>
<dbReference type="InterPro" id="IPR000911">
    <property type="entry name" value="Ribosomal_uL11"/>
</dbReference>
<dbReference type="FunFam" id="1.10.10.250:FF:000001">
    <property type="entry name" value="50S ribosomal protein L11"/>
    <property type="match status" value="1"/>
</dbReference>
<dbReference type="GO" id="GO:0022625">
    <property type="term" value="C:cytosolic large ribosomal subunit"/>
    <property type="evidence" value="ECO:0007669"/>
    <property type="project" value="TreeGrafter"/>
</dbReference>
<evidence type="ECO:0000256" key="2">
    <source>
        <dbReference type="ARBA" id="ARBA00022481"/>
    </source>
</evidence>
<dbReference type="Pfam" id="PF03946">
    <property type="entry name" value="Ribosomal_L11_N"/>
    <property type="match status" value="1"/>
</dbReference>
<comment type="PTM">
    <text evidence="8 10">One or more lysine residues are methylated.</text>
</comment>
<evidence type="ECO:0000313" key="14">
    <source>
        <dbReference type="Proteomes" id="UP000623250"/>
    </source>
</evidence>
<comment type="function">
    <text evidence="8 10">Forms part of the ribosomal stalk which helps the ribosome interact with GTP-bound translation factors.</text>
</comment>
<proteinExistence type="inferred from homology"/>
<dbReference type="InterPro" id="IPR020785">
    <property type="entry name" value="Ribosomal_uL11_CS"/>
</dbReference>
<comment type="subunit">
    <text evidence="8">Part of the ribosomal stalk of the 50S ribosomal subunit. Interacts with L10 and the large rRNA to form the base of the stalk. L10 forms an elongated spine to which L12 dimers bind in a sequential fashion forming a multimeric L10(L12)X complex.</text>
</comment>
<keyword evidence="4 8" id="KW-0694">RNA-binding</keyword>
<protein>
    <recommendedName>
        <fullName evidence="8">Large ribosomal subunit protein uL11</fullName>
    </recommendedName>
</protein>
<dbReference type="NCBIfam" id="TIGR01632">
    <property type="entry name" value="L11_bact"/>
    <property type="match status" value="1"/>
</dbReference>
<comment type="subunit">
    <text evidence="7">Part of the ribosomal stalk of the 50S ribosomal subunit. Interacts with L10 and the large rRNA to form the base of the stalk. L10 forms an elongated spine to which 2 L12 dimers bind in a sequential fashion forming a pentameric L10(L12)2(L12)2 complex.</text>
</comment>
<accession>A0A8I1GBP4</accession>
<dbReference type="SMART" id="SM00649">
    <property type="entry name" value="RL11"/>
    <property type="match status" value="1"/>
</dbReference>
<evidence type="ECO:0000256" key="10">
    <source>
        <dbReference type="RuleBase" id="RU003979"/>
    </source>
</evidence>
<dbReference type="InterPro" id="IPR020783">
    <property type="entry name" value="Ribosomal_uL11_C"/>
</dbReference>
<evidence type="ECO:0000256" key="3">
    <source>
        <dbReference type="ARBA" id="ARBA00022730"/>
    </source>
</evidence>
<organism evidence="13 14">
    <name type="scientific">Rhodomicrobium udaipurense</name>
    <dbReference type="NCBI Taxonomy" id="1202716"/>
    <lineage>
        <taxon>Bacteria</taxon>
        <taxon>Pseudomonadati</taxon>
        <taxon>Pseudomonadota</taxon>
        <taxon>Alphaproteobacteria</taxon>
        <taxon>Hyphomicrobiales</taxon>
        <taxon>Hyphomicrobiaceae</taxon>
        <taxon>Rhodomicrobium</taxon>
    </lineage>
</organism>
<comment type="caution">
    <text evidence="13">The sequence shown here is derived from an EMBL/GenBank/DDBJ whole genome shotgun (WGS) entry which is preliminary data.</text>
</comment>
<keyword evidence="2 8" id="KW-0488">Methylation</keyword>
<dbReference type="SUPFAM" id="SSF54747">
    <property type="entry name" value="Ribosomal L11/L12e N-terminal domain"/>
    <property type="match status" value="1"/>
</dbReference>
<keyword evidence="14" id="KW-1185">Reference proteome</keyword>